<comment type="similarity">
    <text evidence="5">Belongs to the imidazoleglycerol-phosphate dehydratase family.</text>
</comment>
<feature type="compositionally biased region" description="Basic and acidic residues" evidence="6">
    <location>
        <begin position="1"/>
        <end position="22"/>
    </location>
</feature>
<dbReference type="Gene3D" id="3.30.230.40">
    <property type="entry name" value="Imidazole glycerol phosphate dehydratase, domain 1"/>
    <property type="match status" value="2"/>
</dbReference>
<evidence type="ECO:0000313" key="8">
    <source>
        <dbReference type="Proteomes" id="UP000824225"/>
    </source>
</evidence>
<sequence length="219" mass="24122">MKRAEGTRVEGARPDEAEREESAQASRAARIERVTSETDIRLTLDLDGSGRVSVDTGFGLLDHMLTLTAFWADFDLTLTCRGDLDIDAHHTAEDVGLTLGRALFDALGDRRGLARVGWARVPMDEALADVTVDLSGRPWLEWWGDELLPPVLAGEEKDLWREYYKALASSARCNVHICFQYGKNGHHLLESVAKGLGLALAQATRRTRAHVPSTKGSLD</sequence>
<evidence type="ECO:0000256" key="5">
    <source>
        <dbReference type="HAMAP-Rule" id="MF_00076"/>
    </source>
</evidence>
<comment type="caution">
    <text evidence="7">The sequence shown here is derived from an EMBL/GenBank/DDBJ whole genome shotgun (WGS) entry which is preliminary data.</text>
</comment>
<dbReference type="HAMAP" id="MF_00076">
    <property type="entry name" value="HisB"/>
    <property type="match status" value="1"/>
</dbReference>
<name>A0A9D2HD52_9BACT</name>
<feature type="region of interest" description="Disordered" evidence="6">
    <location>
        <begin position="1"/>
        <end position="30"/>
    </location>
</feature>
<dbReference type="AlphaFoldDB" id="A0A9D2HD52"/>
<dbReference type="InterPro" id="IPR000807">
    <property type="entry name" value="ImidazoleglycerolP_deHydtase"/>
</dbReference>
<dbReference type="FunFam" id="3.30.230.40:FF:000003">
    <property type="entry name" value="Imidazoleglycerol-phosphate dehydratase HisB"/>
    <property type="match status" value="1"/>
</dbReference>
<organism evidence="7 8">
    <name type="scientific">Candidatus Mailhella merdigallinarum</name>
    <dbReference type="NCBI Taxonomy" id="2838658"/>
    <lineage>
        <taxon>Bacteria</taxon>
        <taxon>Pseudomonadati</taxon>
        <taxon>Thermodesulfobacteriota</taxon>
        <taxon>Desulfovibrionia</taxon>
        <taxon>Desulfovibrionales</taxon>
        <taxon>Desulfovibrionaceae</taxon>
        <taxon>Mailhella</taxon>
    </lineage>
</organism>
<dbReference type="InterPro" id="IPR020568">
    <property type="entry name" value="Ribosomal_Su5_D2-typ_SF"/>
</dbReference>
<evidence type="ECO:0000256" key="2">
    <source>
        <dbReference type="ARBA" id="ARBA00022605"/>
    </source>
</evidence>
<dbReference type="Pfam" id="PF00475">
    <property type="entry name" value="IGPD"/>
    <property type="match status" value="1"/>
</dbReference>
<dbReference type="Proteomes" id="UP000824225">
    <property type="component" value="Unassembled WGS sequence"/>
</dbReference>
<keyword evidence="3 5" id="KW-0368">Histidine biosynthesis</keyword>
<dbReference type="GO" id="GO:0005737">
    <property type="term" value="C:cytoplasm"/>
    <property type="evidence" value="ECO:0007669"/>
    <property type="project" value="UniProtKB-SubCell"/>
</dbReference>
<keyword evidence="4 5" id="KW-0456">Lyase</keyword>
<evidence type="ECO:0000256" key="3">
    <source>
        <dbReference type="ARBA" id="ARBA00023102"/>
    </source>
</evidence>
<evidence type="ECO:0000313" key="7">
    <source>
        <dbReference type="EMBL" id="HJA07971.1"/>
    </source>
</evidence>
<evidence type="ECO:0000256" key="4">
    <source>
        <dbReference type="ARBA" id="ARBA00023239"/>
    </source>
</evidence>
<dbReference type="InterPro" id="IPR020565">
    <property type="entry name" value="ImidazoleglycerP_deHydtase_CS"/>
</dbReference>
<comment type="pathway">
    <text evidence="1 5">Amino-acid biosynthesis; L-histidine biosynthesis; L-histidine from 5-phospho-alpha-D-ribose 1-diphosphate: step 6/9.</text>
</comment>
<reference evidence="7" key="1">
    <citation type="journal article" date="2021" name="PeerJ">
        <title>Extensive microbial diversity within the chicken gut microbiome revealed by metagenomics and culture.</title>
        <authorList>
            <person name="Gilroy R."/>
            <person name="Ravi A."/>
            <person name="Getino M."/>
            <person name="Pursley I."/>
            <person name="Horton D.L."/>
            <person name="Alikhan N.F."/>
            <person name="Baker D."/>
            <person name="Gharbi K."/>
            <person name="Hall N."/>
            <person name="Watson M."/>
            <person name="Adriaenssens E.M."/>
            <person name="Foster-Nyarko E."/>
            <person name="Jarju S."/>
            <person name="Secka A."/>
            <person name="Antonio M."/>
            <person name="Oren A."/>
            <person name="Chaudhuri R.R."/>
            <person name="La Ragione R."/>
            <person name="Hildebrand F."/>
            <person name="Pallen M.J."/>
        </authorList>
    </citation>
    <scope>NUCLEOTIDE SEQUENCE</scope>
    <source>
        <strain evidence="7">CHK186-16707</strain>
    </source>
</reference>
<evidence type="ECO:0000256" key="1">
    <source>
        <dbReference type="ARBA" id="ARBA00005047"/>
    </source>
</evidence>
<protein>
    <recommendedName>
        <fullName evidence="5">Imidazoleglycerol-phosphate dehydratase</fullName>
        <shortName evidence="5">IGPD</shortName>
        <ecNumber evidence="5">4.2.1.19</ecNumber>
    </recommendedName>
</protein>
<dbReference type="CDD" id="cd07914">
    <property type="entry name" value="IGPD"/>
    <property type="match status" value="1"/>
</dbReference>
<evidence type="ECO:0000256" key="6">
    <source>
        <dbReference type="SAM" id="MobiDB-lite"/>
    </source>
</evidence>
<dbReference type="InterPro" id="IPR038494">
    <property type="entry name" value="IGPD_sf"/>
</dbReference>
<dbReference type="GO" id="GO:0000105">
    <property type="term" value="P:L-histidine biosynthetic process"/>
    <property type="evidence" value="ECO:0007669"/>
    <property type="project" value="UniProtKB-UniRule"/>
</dbReference>
<dbReference type="PANTHER" id="PTHR23133:SF2">
    <property type="entry name" value="IMIDAZOLEGLYCEROL-PHOSPHATE DEHYDRATASE"/>
    <property type="match status" value="1"/>
</dbReference>
<dbReference type="PANTHER" id="PTHR23133">
    <property type="entry name" value="IMIDAZOLEGLYCEROL-PHOSPHATE DEHYDRATASE HIS7"/>
    <property type="match status" value="1"/>
</dbReference>
<accession>A0A9D2HD52</accession>
<dbReference type="GO" id="GO:0004424">
    <property type="term" value="F:imidazoleglycerol-phosphate dehydratase activity"/>
    <property type="evidence" value="ECO:0007669"/>
    <property type="project" value="UniProtKB-UniRule"/>
</dbReference>
<comment type="subcellular location">
    <subcellularLocation>
        <location evidence="5">Cytoplasm</location>
    </subcellularLocation>
</comment>
<keyword evidence="2 5" id="KW-0028">Amino-acid biosynthesis</keyword>
<dbReference type="PROSITE" id="PS00954">
    <property type="entry name" value="IGP_DEHYDRATASE_1"/>
    <property type="match status" value="1"/>
</dbReference>
<dbReference type="EMBL" id="DXAN01000003">
    <property type="protein sequence ID" value="HJA07971.1"/>
    <property type="molecule type" value="Genomic_DNA"/>
</dbReference>
<dbReference type="SUPFAM" id="SSF54211">
    <property type="entry name" value="Ribosomal protein S5 domain 2-like"/>
    <property type="match status" value="2"/>
</dbReference>
<proteinExistence type="inferred from homology"/>
<keyword evidence="5" id="KW-0963">Cytoplasm</keyword>
<dbReference type="EC" id="4.2.1.19" evidence="5"/>
<comment type="catalytic activity">
    <reaction evidence="5">
        <text>D-erythro-1-(imidazol-4-yl)glycerol 3-phosphate = 3-(imidazol-4-yl)-2-oxopropyl phosphate + H2O</text>
        <dbReference type="Rhea" id="RHEA:11040"/>
        <dbReference type="ChEBI" id="CHEBI:15377"/>
        <dbReference type="ChEBI" id="CHEBI:57766"/>
        <dbReference type="ChEBI" id="CHEBI:58278"/>
        <dbReference type="EC" id="4.2.1.19"/>
    </reaction>
</comment>
<reference evidence="7" key="2">
    <citation type="submission" date="2021-04" db="EMBL/GenBank/DDBJ databases">
        <authorList>
            <person name="Gilroy R."/>
        </authorList>
    </citation>
    <scope>NUCLEOTIDE SEQUENCE</scope>
    <source>
        <strain evidence="7">CHK186-16707</strain>
    </source>
</reference>
<gene>
    <name evidence="5" type="primary">hisB</name>
    <name evidence="7" type="ORF">H9962_02095</name>
</gene>